<reference evidence="1 2" key="1">
    <citation type="submission" date="2020-08" db="EMBL/GenBank/DDBJ databases">
        <authorList>
            <person name="Koutsovoulos G."/>
            <person name="Danchin GJ E."/>
        </authorList>
    </citation>
    <scope>NUCLEOTIDE SEQUENCE [LARGE SCALE GENOMIC DNA]</scope>
</reference>
<evidence type="ECO:0000313" key="2">
    <source>
        <dbReference type="Proteomes" id="UP000580250"/>
    </source>
</evidence>
<evidence type="ECO:0000313" key="1">
    <source>
        <dbReference type="EMBL" id="CAD2191930.1"/>
    </source>
</evidence>
<name>A0A6V7WY32_MELEN</name>
<organism evidence="1 2">
    <name type="scientific">Meloidogyne enterolobii</name>
    <name type="common">Root-knot nematode worm</name>
    <name type="synonym">Meloidogyne mayaguensis</name>
    <dbReference type="NCBI Taxonomy" id="390850"/>
    <lineage>
        <taxon>Eukaryota</taxon>
        <taxon>Metazoa</taxon>
        <taxon>Ecdysozoa</taxon>
        <taxon>Nematoda</taxon>
        <taxon>Chromadorea</taxon>
        <taxon>Rhabditida</taxon>
        <taxon>Tylenchina</taxon>
        <taxon>Tylenchomorpha</taxon>
        <taxon>Tylenchoidea</taxon>
        <taxon>Meloidogynidae</taxon>
        <taxon>Meloidogyninae</taxon>
        <taxon>Meloidogyne</taxon>
    </lineage>
</organism>
<protein>
    <submittedName>
        <fullName evidence="1">Uncharacterized protein</fullName>
    </submittedName>
</protein>
<comment type="caution">
    <text evidence="1">The sequence shown here is derived from an EMBL/GenBank/DDBJ whole genome shotgun (WGS) entry which is preliminary data.</text>
</comment>
<accession>A0A6V7WY32</accession>
<proteinExistence type="predicted"/>
<dbReference type="AlphaFoldDB" id="A0A6V7WY32"/>
<sequence length="41" mass="4983">MEQYIPITLLMECHNKPQMNNLKRIPRRQELRLCEGDIVEE</sequence>
<gene>
    <name evidence="1" type="ORF">MENT_LOCUS44790</name>
</gene>
<dbReference type="EMBL" id="CAJEWN010000910">
    <property type="protein sequence ID" value="CAD2191930.1"/>
    <property type="molecule type" value="Genomic_DNA"/>
</dbReference>
<dbReference type="Proteomes" id="UP000580250">
    <property type="component" value="Unassembled WGS sequence"/>
</dbReference>